<comment type="similarity">
    <text evidence="2 6">Belongs to the arginine deiminase family.</text>
</comment>
<reference evidence="8 9" key="1">
    <citation type="submission" date="2019-05" db="EMBL/GenBank/DDBJ databases">
        <title>The metagenome of a microbial culture collection derived from dairy environment covers the genomic content of the human microbiome.</title>
        <authorList>
            <person name="Roder T."/>
            <person name="Wuthrich D."/>
            <person name="Sattari Z."/>
            <person name="Von Ah U."/>
            <person name="Bar C."/>
            <person name="Ronchi F."/>
            <person name="Macpherson A.J."/>
            <person name="Ganal-Vonarburg S.C."/>
            <person name="Bruggmann R."/>
            <person name="Vergeres G."/>
        </authorList>
    </citation>
    <scope>NUCLEOTIDE SEQUENCE [LARGE SCALE GENOMIC DNA]</scope>
    <source>
        <strain evidence="8 9">FAM 24227</strain>
    </source>
</reference>
<dbReference type="EMBL" id="VBSP01000019">
    <property type="protein sequence ID" value="TLQ41199.1"/>
    <property type="molecule type" value="Genomic_DNA"/>
</dbReference>
<evidence type="ECO:0000256" key="4">
    <source>
        <dbReference type="ARBA" id="ARBA00022801"/>
    </source>
</evidence>
<evidence type="ECO:0000256" key="6">
    <source>
        <dbReference type="HAMAP-Rule" id="MF_00242"/>
    </source>
</evidence>
<gene>
    <name evidence="6 8" type="primary">arcA</name>
    <name evidence="8" type="ORF">FEZ33_06555</name>
</gene>
<organism evidence="8 9">
    <name type="scientific">Ruoffia tabacinasalis</name>
    <dbReference type="NCBI Taxonomy" id="87458"/>
    <lineage>
        <taxon>Bacteria</taxon>
        <taxon>Bacillati</taxon>
        <taxon>Bacillota</taxon>
        <taxon>Bacilli</taxon>
        <taxon>Lactobacillales</taxon>
        <taxon>Aerococcaceae</taxon>
        <taxon>Ruoffia</taxon>
    </lineage>
</organism>
<dbReference type="Pfam" id="PF02274">
    <property type="entry name" value="ADI"/>
    <property type="match status" value="1"/>
</dbReference>
<evidence type="ECO:0000256" key="1">
    <source>
        <dbReference type="ARBA" id="ARBA00005213"/>
    </source>
</evidence>
<comment type="catalytic activity">
    <reaction evidence="5 6">
        <text>L-arginine + H2O = L-citrulline + NH4(+)</text>
        <dbReference type="Rhea" id="RHEA:19597"/>
        <dbReference type="ChEBI" id="CHEBI:15377"/>
        <dbReference type="ChEBI" id="CHEBI:28938"/>
        <dbReference type="ChEBI" id="CHEBI:32682"/>
        <dbReference type="ChEBI" id="CHEBI:57743"/>
        <dbReference type="EC" id="3.5.3.6"/>
    </reaction>
</comment>
<dbReference type="EC" id="3.5.3.6" evidence="6"/>
<dbReference type="GO" id="GO:0005737">
    <property type="term" value="C:cytoplasm"/>
    <property type="evidence" value="ECO:0007669"/>
    <property type="project" value="UniProtKB-SubCell"/>
</dbReference>
<evidence type="ECO:0000313" key="8">
    <source>
        <dbReference type="EMBL" id="TLQ41199.1"/>
    </source>
</evidence>
<keyword evidence="6" id="KW-0963">Cytoplasm</keyword>
<dbReference type="Gene3D" id="1.10.3930.10">
    <property type="entry name" value="Arginine deiminase"/>
    <property type="match status" value="1"/>
</dbReference>
<dbReference type="Proteomes" id="UP000306420">
    <property type="component" value="Unassembled WGS sequence"/>
</dbReference>
<protein>
    <recommendedName>
        <fullName evidence="6">Arginine deiminase</fullName>
        <shortName evidence="6">ADI</shortName>
        <ecNumber evidence="6">3.5.3.6</ecNumber>
    </recommendedName>
    <alternativeName>
        <fullName evidence="6">Arginine dihydrolase</fullName>
        <shortName evidence="6">AD</shortName>
    </alternativeName>
</protein>
<comment type="subcellular location">
    <subcellularLocation>
        <location evidence="6">Cytoplasm</location>
    </subcellularLocation>
</comment>
<dbReference type="NCBIfam" id="TIGR01078">
    <property type="entry name" value="arcA"/>
    <property type="match status" value="1"/>
</dbReference>
<dbReference type="SUPFAM" id="SSF55909">
    <property type="entry name" value="Pentein"/>
    <property type="match status" value="1"/>
</dbReference>
<dbReference type="AlphaFoldDB" id="A0A5R9DX42"/>
<dbReference type="OrthoDB" id="9807502at2"/>
<dbReference type="InterPro" id="IPR003876">
    <property type="entry name" value="Arg_deiminase"/>
</dbReference>
<name>A0A5R9DX42_9LACT</name>
<dbReference type="PANTHER" id="PTHR47271:SF2">
    <property type="entry name" value="ARGININE DEIMINASE"/>
    <property type="match status" value="1"/>
</dbReference>
<dbReference type="PIRSF" id="PIRSF006356">
    <property type="entry name" value="Arg_deiminase"/>
    <property type="match status" value="1"/>
</dbReference>
<keyword evidence="3 6" id="KW-0056">Arginine metabolism</keyword>
<proteinExistence type="inferred from homology"/>
<sequence length="410" mass="46680">MTDKTSMPIQVYSEIGRLKRVILHRPSIELENLIPANLEALLFDDIPYLEAAQKEHDAFAQVLKENGVEVLYLEKLAAEAIDNENVREEFIEEWLSESGLEPGAHYHAVKEKLTAIEDSYELILKTMTGFRKDEVKVEEGTTLIDTLDRDYPLLINPMPSLYFTRDPFATIGQGISLNHMYSETRKRETIYGKYIFQYHPVVKDNSVPLYYFRDESTYIEGGDILVLSEDVLAIGISQRTDARSIEKLAKNVFEDTDYSQVLAFLIGSNRKFMHLDTVFTMVDYDKFTIHPEIEDQLKVYTITSQDGEVKIEEETDPLEGILEAALNIEKVTLIRCGDDDPVAAAREQWNDGANTLAIAPGELIVYDRNPVTNALLEEAGIKLHKIQGSELVRGRGGPRCMSMPIYRERF</sequence>
<dbReference type="PANTHER" id="PTHR47271">
    <property type="entry name" value="ARGININE DEIMINASE"/>
    <property type="match status" value="1"/>
</dbReference>
<dbReference type="HAMAP" id="MF_00242">
    <property type="entry name" value="Arg_deiminase"/>
    <property type="match status" value="1"/>
</dbReference>
<evidence type="ECO:0000256" key="5">
    <source>
        <dbReference type="ARBA" id="ARBA00049429"/>
    </source>
</evidence>
<evidence type="ECO:0000256" key="2">
    <source>
        <dbReference type="ARBA" id="ARBA00010206"/>
    </source>
</evidence>
<dbReference type="NCBIfam" id="NF002381">
    <property type="entry name" value="PRK01388.1"/>
    <property type="match status" value="1"/>
</dbReference>
<evidence type="ECO:0000256" key="7">
    <source>
        <dbReference type="PIRSR" id="PIRSR006356-1"/>
    </source>
</evidence>
<dbReference type="GO" id="GO:0016990">
    <property type="term" value="F:arginine deiminase activity"/>
    <property type="evidence" value="ECO:0007669"/>
    <property type="project" value="UniProtKB-UniRule"/>
</dbReference>
<comment type="caution">
    <text evidence="8">The sequence shown here is derived from an EMBL/GenBank/DDBJ whole genome shotgun (WGS) entry which is preliminary data.</text>
</comment>
<dbReference type="RefSeq" id="WP_138404602.1">
    <property type="nucleotide sequence ID" value="NZ_VBSP01000019.1"/>
</dbReference>
<dbReference type="UniPathway" id="UPA00254">
    <property type="reaction ID" value="UER00364"/>
</dbReference>
<evidence type="ECO:0000256" key="3">
    <source>
        <dbReference type="ARBA" id="ARBA00022503"/>
    </source>
</evidence>
<dbReference type="GO" id="GO:0019546">
    <property type="term" value="P:L-arginine deiminase pathway"/>
    <property type="evidence" value="ECO:0007669"/>
    <property type="project" value="UniProtKB-UniRule"/>
</dbReference>
<dbReference type="Gene3D" id="3.75.10.10">
    <property type="entry name" value="L-arginine/glycine Amidinotransferase, Chain A"/>
    <property type="match status" value="1"/>
</dbReference>
<evidence type="ECO:0000313" key="9">
    <source>
        <dbReference type="Proteomes" id="UP000306420"/>
    </source>
</evidence>
<feature type="active site" description="Amidino-cysteine intermediate" evidence="6 7">
    <location>
        <position position="400"/>
    </location>
</feature>
<dbReference type="PRINTS" id="PR01466">
    <property type="entry name" value="ARGDEIMINASE"/>
</dbReference>
<keyword evidence="4 6" id="KW-0378">Hydrolase</keyword>
<accession>A0A5R9DX42</accession>
<comment type="pathway">
    <text evidence="1 6">Amino-acid degradation; L-arginine degradation via ADI pathway; carbamoyl phosphate from L-arginine: step 1/2.</text>
</comment>